<dbReference type="SUPFAM" id="SSF56059">
    <property type="entry name" value="Glutathione synthetase ATP-binding domain-like"/>
    <property type="match status" value="1"/>
</dbReference>
<name>A0A4P8XQX5_9BACL</name>
<reference evidence="1 2" key="1">
    <citation type="submission" date="2019-05" db="EMBL/GenBank/DDBJ databases">
        <authorList>
            <person name="Chen C."/>
        </authorList>
    </citation>
    <scope>NUCLEOTIDE SEQUENCE [LARGE SCALE GENOMIC DNA]</scope>
    <source>
        <strain evidence="1 2">HB172198</strain>
    </source>
</reference>
<dbReference type="GO" id="GO:0005524">
    <property type="term" value="F:ATP binding"/>
    <property type="evidence" value="ECO:0007669"/>
    <property type="project" value="InterPro"/>
</dbReference>
<dbReference type="InterPro" id="IPR013815">
    <property type="entry name" value="ATP_grasp_subdomain_1"/>
</dbReference>
<evidence type="ECO:0000313" key="2">
    <source>
        <dbReference type="Proteomes" id="UP000300879"/>
    </source>
</evidence>
<proteinExistence type="predicted"/>
<accession>A0A4P8XQX5</accession>
<evidence type="ECO:0000313" key="1">
    <source>
        <dbReference type="EMBL" id="QCT04161.1"/>
    </source>
</evidence>
<dbReference type="Gene3D" id="3.30.1490.20">
    <property type="entry name" value="ATP-grasp fold, A domain"/>
    <property type="match status" value="1"/>
</dbReference>
<dbReference type="Pfam" id="PF14398">
    <property type="entry name" value="ATPgrasp_YheCD"/>
    <property type="match status" value="1"/>
</dbReference>
<dbReference type="EMBL" id="CP040396">
    <property type="protein sequence ID" value="QCT04161.1"/>
    <property type="molecule type" value="Genomic_DNA"/>
</dbReference>
<dbReference type="KEGG" id="palo:E6C60_3450"/>
<dbReference type="InterPro" id="IPR026838">
    <property type="entry name" value="YheC/D"/>
</dbReference>
<dbReference type="Proteomes" id="UP000300879">
    <property type="component" value="Chromosome"/>
</dbReference>
<sequence>MAARQLASKWLKTEALRSDPRLIPYIPETKSLSPEALNSMLLKHGKVVIKPVVGTGGNGVILIQSNEKGYSVRHQRVSRHVSAFPQLLRLLSRLRFRRAYLIQQGIELATIQGRPLDYRVKVVKDRGAWACRAMVGRLARRGLFVTNLCKGGTMLPGRRAIALSLPQANVPQIRKDLRALTRIGTEVMEKHFPGIGELGFDYGIDTEGRIWIFEVNTRPH</sequence>
<protein>
    <recommendedName>
        <fullName evidence="3">YheC/YheD family protein</fullName>
    </recommendedName>
</protein>
<dbReference type="PANTHER" id="PTHR21621">
    <property type="entry name" value="RIBOSOMAL PROTEIN S6 MODIFICATION PROTEIN"/>
    <property type="match status" value="1"/>
</dbReference>
<dbReference type="GO" id="GO:0016879">
    <property type="term" value="F:ligase activity, forming carbon-nitrogen bonds"/>
    <property type="evidence" value="ECO:0007669"/>
    <property type="project" value="TreeGrafter"/>
</dbReference>
<evidence type="ECO:0008006" key="3">
    <source>
        <dbReference type="Google" id="ProtNLM"/>
    </source>
</evidence>
<dbReference type="PANTHER" id="PTHR21621:SF0">
    <property type="entry name" value="BETA-CITRYLGLUTAMATE SYNTHASE B-RELATED"/>
    <property type="match status" value="1"/>
</dbReference>
<keyword evidence="2" id="KW-1185">Reference proteome</keyword>
<dbReference type="GO" id="GO:0005737">
    <property type="term" value="C:cytoplasm"/>
    <property type="evidence" value="ECO:0007669"/>
    <property type="project" value="TreeGrafter"/>
</dbReference>
<dbReference type="AlphaFoldDB" id="A0A4P8XQX5"/>
<dbReference type="RefSeq" id="WP_138226917.1">
    <property type="nucleotide sequence ID" value="NZ_CP040396.1"/>
</dbReference>
<gene>
    <name evidence="1" type="ORF">E6C60_3450</name>
</gene>
<dbReference type="OrthoDB" id="7869153at2"/>
<dbReference type="Gene3D" id="3.30.470.20">
    <property type="entry name" value="ATP-grasp fold, B domain"/>
    <property type="match status" value="1"/>
</dbReference>
<organism evidence="1 2">
    <name type="scientific">Paenibacillus algicola</name>
    <dbReference type="NCBI Taxonomy" id="2565926"/>
    <lineage>
        <taxon>Bacteria</taxon>
        <taxon>Bacillati</taxon>
        <taxon>Bacillota</taxon>
        <taxon>Bacilli</taxon>
        <taxon>Bacillales</taxon>
        <taxon>Paenibacillaceae</taxon>
        <taxon>Paenibacillus</taxon>
    </lineage>
</organism>